<feature type="transmembrane region" description="Helical" evidence="1">
    <location>
        <begin position="324"/>
        <end position="344"/>
    </location>
</feature>
<evidence type="ECO:0008006" key="4">
    <source>
        <dbReference type="Google" id="ProtNLM"/>
    </source>
</evidence>
<keyword evidence="1" id="KW-1133">Transmembrane helix</keyword>
<feature type="transmembrane region" description="Helical" evidence="1">
    <location>
        <begin position="387"/>
        <end position="406"/>
    </location>
</feature>
<dbReference type="Proteomes" id="UP001500665">
    <property type="component" value="Unassembled WGS sequence"/>
</dbReference>
<gene>
    <name evidence="2" type="ORF">GCM10009550_74500</name>
</gene>
<keyword evidence="3" id="KW-1185">Reference proteome</keyword>
<feature type="transmembrane region" description="Helical" evidence="1">
    <location>
        <begin position="166"/>
        <end position="183"/>
    </location>
</feature>
<protein>
    <recommendedName>
        <fullName evidence="4">Endonuclease/exonuclease/phosphatase family metal-dependent hydrolase</fullName>
    </recommendedName>
</protein>
<keyword evidence="1" id="KW-0472">Membrane</keyword>
<proteinExistence type="predicted"/>
<dbReference type="InterPro" id="IPR051916">
    <property type="entry name" value="GPI-anchor_lipid_remodeler"/>
</dbReference>
<sequence>MVTTDKGTYSEGPAGVPAGPSLVPGGAARLTLIGVTVALLAETLRYSLPVFVELSVGTALAVALPVALVPFLAPVLRPLLGPRVLTGLGIGGLLLSRLVVQGVGPVLDLAVVATALGLLALPALYESARGLSGVGFAIAATAGLAVDTSLRMLFGTWDAAWQSGPAAWAVCLVLVGVGVAALVRELSSGVVPPPGISWRDAMGAAALGPFLALQVLVLSSPAFVASSGWLSLTSAHLAVLAGQALALAFLASGLAVRAVPGGVCVLGGTVLGLCAGAVAGTYALEGRVIIFAVVPAQVLAAWLLAVACRAPLRRAGDGGPIWRVDVGAALGGFALLVILVPYTLNPSHPLPFPNNALSACAGILIGLLASIAASRGGPLPARAPQRAVAALGASLVLAVPTGVFALSGGEAESATGETRLRVVSYNIRQAMHDGKLDPERVAKDVEAQKANVVALQDVGRGATASGTADLGVWLSRRLDMTLVWGPAADSQYGNAILTSLKVESSGGGRVFSGEQIRGYLWARLRTGDGTVDVWTARLAPGEEKAAHRRAELSELVRAWSRAPRTIVAGDMGVALDGDGLEPLNGTGLRRAAGAHDSGSQGVFCTDDLVFSEAVSPRDGMVAVTAEAD</sequence>
<feature type="transmembrane region" description="Helical" evidence="1">
    <location>
        <begin position="356"/>
        <end position="375"/>
    </location>
</feature>
<name>A0ABN1RZN1_9ACTN</name>
<dbReference type="RefSeq" id="WP_344247203.1">
    <property type="nucleotide sequence ID" value="NZ_BAAAHH010000058.1"/>
</dbReference>
<dbReference type="SUPFAM" id="SSF56219">
    <property type="entry name" value="DNase I-like"/>
    <property type="match status" value="1"/>
</dbReference>
<reference evidence="2 3" key="1">
    <citation type="journal article" date="2019" name="Int. J. Syst. Evol. Microbiol.">
        <title>The Global Catalogue of Microorganisms (GCM) 10K type strain sequencing project: providing services to taxonomists for standard genome sequencing and annotation.</title>
        <authorList>
            <consortium name="The Broad Institute Genomics Platform"/>
            <consortium name="The Broad Institute Genome Sequencing Center for Infectious Disease"/>
            <person name="Wu L."/>
            <person name="Ma J."/>
        </authorList>
    </citation>
    <scope>NUCLEOTIDE SEQUENCE [LARGE SCALE GENOMIC DNA]</scope>
    <source>
        <strain evidence="2 3">JCM 10696</strain>
    </source>
</reference>
<feature type="transmembrane region" description="Helical" evidence="1">
    <location>
        <begin position="80"/>
        <end position="100"/>
    </location>
</feature>
<feature type="transmembrane region" description="Helical" evidence="1">
    <location>
        <begin position="50"/>
        <end position="73"/>
    </location>
</feature>
<feature type="transmembrane region" description="Helical" evidence="1">
    <location>
        <begin position="204"/>
        <end position="223"/>
    </location>
</feature>
<dbReference type="InterPro" id="IPR036691">
    <property type="entry name" value="Endo/exonu/phosph_ase_sf"/>
</dbReference>
<feature type="transmembrane region" description="Helical" evidence="1">
    <location>
        <begin position="263"/>
        <end position="283"/>
    </location>
</feature>
<evidence type="ECO:0000313" key="2">
    <source>
        <dbReference type="EMBL" id="GAA0968698.1"/>
    </source>
</evidence>
<comment type="caution">
    <text evidence="2">The sequence shown here is derived from an EMBL/GenBank/DDBJ whole genome shotgun (WGS) entry which is preliminary data.</text>
</comment>
<evidence type="ECO:0000256" key="1">
    <source>
        <dbReference type="SAM" id="Phobius"/>
    </source>
</evidence>
<dbReference type="Gene3D" id="3.60.10.10">
    <property type="entry name" value="Endonuclease/exonuclease/phosphatase"/>
    <property type="match status" value="1"/>
</dbReference>
<dbReference type="PANTHER" id="PTHR14859">
    <property type="entry name" value="CALCOFLUOR WHITE HYPERSENSITIVE PROTEIN PRECURSOR"/>
    <property type="match status" value="1"/>
</dbReference>
<accession>A0ABN1RZN1</accession>
<organism evidence="2 3">
    <name type="scientific">Actinocorallia libanotica</name>
    <dbReference type="NCBI Taxonomy" id="46162"/>
    <lineage>
        <taxon>Bacteria</taxon>
        <taxon>Bacillati</taxon>
        <taxon>Actinomycetota</taxon>
        <taxon>Actinomycetes</taxon>
        <taxon>Streptosporangiales</taxon>
        <taxon>Thermomonosporaceae</taxon>
        <taxon>Actinocorallia</taxon>
    </lineage>
</organism>
<feature type="transmembrane region" description="Helical" evidence="1">
    <location>
        <begin position="289"/>
        <end position="312"/>
    </location>
</feature>
<feature type="transmembrane region" description="Helical" evidence="1">
    <location>
        <begin position="235"/>
        <end position="256"/>
    </location>
</feature>
<dbReference type="EMBL" id="BAAAHH010000058">
    <property type="protein sequence ID" value="GAA0968698.1"/>
    <property type="molecule type" value="Genomic_DNA"/>
</dbReference>
<feature type="transmembrane region" description="Helical" evidence="1">
    <location>
        <begin position="131"/>
        <end position="154"/>
    </location>
</feature>
<dbReference type="PANTHER" id="PTHR14859:SF15">
    <property type="entry name" value="ENDONUCLEASE_EXONUCLEASE_PHOSPHATASE DOMAIN-CONTAINING PROTEIN"/>
    <property type="match status" value="1"/>
</dbReference>
<keyword evidence="1" id="KW-0812">Transmembrane</keyword>
<feature type="transmembrane region" description="Helical" evidence="1">
    <location>
        <begin position="106"/>
        <end position="124"/>
    </location>
</feature>
<evidence type="ECO:0000313" key="3">
    <source>
        <dbReference type="Proteomes" id="UP001500665"/>
    </source>
</evidence>